<evidence type="ECO:0000313" key="2">
    <source>
        <dbReference type="Proteomes" id="UP000284543"/>
    </source>
</evidence>
<reference evidence="1 2" key="1">
    <citation type="submission" date="2018-08" db="EMBL/GenBank/DDBJ databases">
        <title>A genome reference for cultivated species of the human gut microbiota.</title>
        <authorList>
            <person name="Zou Y."/>
            <person name="Xue W."/>
            <person name="Luo G."/>
        </authorList>
    </citation>
    <scope>NUCLEOTIDE SEQUENCE [LARGE SCALE GENOMIC DNA]</scope>
    <source>
        <strain evidence="1 2">AF14-18</strain>
    </source>
</reference>
<name>A0A412YZP2_9FIRM</name>
<comment type="caution">
    <text evidence="1">The sequence shown here is derived from an EMBL/GenBank/DDBJ whole genome shotgun (WGS) entry which is preliminary data.</text>
</comment>
<sequence length="103" mass="12235">MLDAYYSYWNTGTYRNGSVLKAKILLSHENVCACLAKCTNEMFVRENFCRLKEIGYYPYPFIKETLKRKGPKIAAILDFLLPVETCFWVVHFEYAFVNKRRFK</sequence>
<proteinExistence type="predicted"/>
<dbReference type="Proteomes" id="UP000284543">
    <property type="component" value="Unassembled WGS sequence"/>
</dbReference>
<evidence type="ECO:0000313" key="1">
    <source>
        <dbReference type="EMBL" id="RGV73151.1"/>
    </source>
</evidence>
<dbReference type="AlphaFoldDB" id="A0A412YZP2"/>
<accession>A0A412YZP2</accession>
<dbReference type="RefSeq" id="WP_118019378.1">
    <property type="nucleotide sequence ID" value="NZ_CAUHGS010000004.1"/>
</dbReference>
<dbReference type="EMBL" id="QRZM01000011">
    <property type="protein sequence ID" value="RGV73151.1"/>
    <property type="molecule type" value="Genomic_DNA"/>
</dbReference>
<gene>
    <name evidence="1" type="ORF">DWW02_22365</name>
</gene>
<protein>
    <submittedName>
        <fullName evidence="1">Uncharacterized protein</fullName>
    </submittedName>
</protein>
<organism evidence="1 2">
    <name type="scientific">Enterocloster bolteae</name>
    <dbReference type="NCBI Taxonomy" id="208479"/>
    <lineage>
        <taxon>Bacteria</taxon>
        <taxon>Bacillati</taxon>
        <taxon>Bacillota</taxon>
        <taxon>Clostridia</taxon>
        <taxon>Lachnospirales</taxon>
        <taxon>Lachnospiraceae</taxon>
        <taxon>Enterocloster</taxon>
    </lineage>
</organism>